<proteinExistence type="predicted"/>
<gene>
    <name evidence="1" type="ORF">LCGC14_1886940</name>
</gene>
<protein>
    <submittedName>
        <fullName evidence="1">Uncharacterized protein</fullName>
    </submittedName>
</protein>
<reference evidence="1" key="1">
    <citation type="journal article" date="2015" name="Nature">
        <title>Complex archaea that bridge the gap between prokaryotes and eukaryotes.</title>
        <authorList>
            <person name="Spang A."/>
            <person name="Saw J.H."/>
            <person name="Jorgensen S.L."/>
            <person name="Zaremba-Niedzwiedzka K."/>
            <person name="Martijn J."/>
            <person name="Lind A.E."/>
            <person name="van Eijk R."/>
            <person name="Schleper C."/>
            <person name="Guy L."/>
            <person name="Ettema T.J."/>
        </authorList>
    </citation>
    <scope>NUCLEOTIDE SEQUENCE</scope>
</reference>
<name>A0A0F9IYW2_9ZZZZ</name>
<dbReference type="AlphaFoldDB" id="A0A0F9IYW2"/>
<accession>A0A0F9IYW2</accession>
<sequence>NFPIEINPKTEALPAEILIFSTFTIFNNEEIKLNFIPSKFFERSEFYECIDLFKKILLNR</sequence>
<evidence type="ECO:0000313" key="1">
    <source>
        <dbReference type="EMBL" id="KKL92212.1"/>
    </source>
</evidence>
<feature type="non-terminal residue" evidence="1">
    <location>
        <position position="1"/>
    </location>
</feature>
<comment type="caution">
    <text evidence="1">The sequence shown here is derived from an EMBL/GenBank/DDBJ whole genome shotgun (WGS) entry which is preliminary data.</text>
</comment>
<dbReference type="EMBL" id="LAZR01019528">
    <property type="protein sequence ID" value="KKL92212.1"/>
    <property type="molecule type" value="Genomic_DNA"/>
</dbReference>
<organism evidence="1">
    <name type="scientific">marine sediment metagenome</name>
    <dbReference type="NCBI Taxonomy" id="412755"/>
    <lineage>
        <taxon>unclassified sequences</taxon>
        <taxon>metagenomes</taxon>
        <taxon>ecological metagenomes</taxon>
    </lineage>
</organism>